<name>A0ACC1TWI7_9AGAR</name>
<accession>A0ACC1TWI7</accession>
<evidence type="ECO:0000313" key="2">
    <source>
        <dbReference type="Proteomes" id="UP001163835"/>
    </source>
</evidence>
<dbReference type="Proteomes" id="UP001163835">
    <property type="component" value="Unassembled WGS sequence"/>
</dbReference>
<organism evidence="1 2">
    <name type="scientific">Lentinula aff. lateritia</name>
    <dbReference type="NCBI Taxonomy" id="2804960"/>
    <lineage>
        <taxon>Eukaryota</taxon>
        <taxon>Fungi</taxon>
        <taxon>Dikarya</taxon>
        <taxon>Basidiomycota</taxon>
        <taxon>Agaricomycotina</taxon>
        <taxon>Agaricomycetes</taxon>
        <taxon>Agaricomycetidae</taxon>
        <taxon>Agaricales</taxon>
        <taxon>Marasmiineae</taxon>
        <taxon>Omphalotaceae</taxon>
        <taxon>Lentinula</taxon>
    </lineage>
</organism>
<keyword evidence="2" id="KW-1185">Reference proteome</keyword>
<protein>
    <submittedName>
        <fullName evidence="1">Uncharacterized protein</fullName>
    </submittedName>
</protein>
<dbReference type="EMBL" id="MU795177">
    <property type="protein sequence ID" value="KAJ3809125.1"/>
    <property type="molecule type" value="Genomic_DNA"/>
</dbReference>
<evidence type="ECO:0000313" key="1">
    <source>
        <dbReference type="EMBL" id="KAJ3809125.1"/>
    </source>
</evidence>
<sequence>MNQSSNVKENIPLNKERYKVIEAEHDNKKHHTSHPHNNLNPPILSMASSSTTSPAEKAGNTIMSAYYLLSPLETLDESLNDSHEERIGLHDLTETYNLLATRIKEILLQSQEPDQAASPLTLLAERSHVLLSALRRDVKRVLINPCTISLKERSQGMDLDEVHYARDLALLGQQAIRLTSELFAFPQLNATMHVNQLRLLLSDVLAILSETSLPTPHSKRTFALLRWILQVQKLPVNVLSPHNSKIIACVKRSLEGEQEHVNVDGLKILAELLRNYPKLSLGPACNLFTDALRFLISESESLRSAAAHTISAFAYAKVLQGLPYSRTQQVPYELSRTIRKFSIRYLEEEEDPSLRNLLQSSLNNSHLSPHSAGPQWAAVVIASFIVLIDTPLFKSATLPQIKSLLWQITDHSSATVRLLHMPVWKCFVWAFARIPVDEENSKKVQTVISQDLRNGTGALLLHVMLNLKGRDMMTRILEVVGWMFVDKPSRQDGVVVLCQLLGSARMPRSGTGVVPILHEQLFDGKILEAHLADLMKHTVTICDPTVVREIIRELTVQETMDHWDKLYDLWKHSVKVILRRPVPDIRKSVIAAFETLLRADSDYCPRQSQISPSSKVARLVGNLCNDLTHTILDVNIEVEHIRVLRMLWHSVRRLFSRSQSLKEPGNKLLTAVVKRGFQISNMMVQAKWLKLCRDIVCFASGDEELADGSIFDMRTWVAVARIWAAIDNVSADSLVTFLKFVFPEQLTAEDALSLWGRLLRKALFEFGTRDRANDLWMTFAADDKTLALAFPQQFHTLISVFVTPCNTEQAKLVLPFLDNLLCSLYSPDRSLVISTQYIDTIHEMLLSVPENQFVSCLSSLCCSLRCWIEDQSTIVPDKVYFQSIFPLYEDILQRLRKEEPNERTLSLLWKLFLSPIERPVPSKEAVKAFEVFWFATYHGKDILFEPELIRYLKGLDMALGVGLAAGLTQSDDSQQTTGSFVPETQSLEPVPLTGSQMLEKWFDTFTHAGKTNEPIIVSPSSSPIRERETLPPGGAPEPSYLIPMLIDDEIPENRSKSASPRGFKRKRRQEDEEIVEETPAPISSVRISQREGAVPDIDEVDYGSPDQRTNLKAESRLEDKGKGRALSASEEQLKTPTKSGQKASATRSWIRESQLMTPEPSAPPSSHHGHAATVLVFPDEDEGDEDYGSWENAVVSPETFAHISRELDMDMDMDAPDTNMVERDQFVANDHNDDDDDAILLNSPSIRAAKRRKPSPITGGTTSASDKARRRDRTISAKVFQLQQALQAFKDDTETPVEDLIKVSKLVQEFGSKVNHKLSARTRTDRNKS</sequence>
<reference evidence="1" key="1">
    <citation type="submission" date="2022-09" db="EMBL/GenBank/DDBJ databases">
        <title>A Global Phylogenomic Analysis of the Shiitake Genus Lentinula.</title>
        <authorList>
            <consortium name="DOE Joint Genome Institute"/>
            <person name="Sierra-Patev S."/>
            <person name="Min B."/>
            <person name="Naranjo-Ortiz M."/>
            <person name="Looney B."/>
            <person name="Konkel Z."/>
            <person name="Slot J.C."/>
            <person name="Sakamoto Y."/>
            <person name="Steenwyk J.L."/>
            <person name="Rokas A."/>
            <person name="Carro J."/>
            <person name="Camarero S."/>
            <person name="Ferreira P."/>
            <person name="Molpeceres G."/>
            <person name="Ruiz-Duenas F.J."/>
            <person name="Serrano A."/>
            <person name="Henrissat B."/>
            <person name="Drula E."/>
            <person name="Hughes K.W."/>
            <person name="Mata J.L."/>
            <person name="Ishikawa N.K."/>
            <person name="Vargas-Isla R."/>
            <person name="Ushijima S."/>
            <person name="Smith C.A."/>
            <person name="Ahrendt S."/>
            <person name="Andreopoulos W."/>
            <person name="He G."/>
            <person name="Labutti K."/>
            <person name="Lipzen A."/>
            <person name="Ng V."/>
            <person name="Riley R."/>
            <person name="Sandor L."/>
            <person name="Barry K."/>
            <person name="Martinez A.T."/>
            <person name="Xiao Y."/>
            <person name="Gibbons J.G."/>
            <person name="Terashima K."/>
            <person name="Grigoriev I.V."/>
            <person name="Hibbett D.S."/>
        </authorList>
    </citation>
    <scope>NUCLEOTIDE SEQUENCE</scope>
    <source>
        <strain evidence="1">TMI1499</strain>
    </source>
</reference>
<proteinExistence type="predicted"/>
<gene>
    <name evidence="1" type="ORF">F5876DRAFT_78068</name>
</gene>
<comment type="caution">
    <text evidence="1">The sequence shown here is derived from an EMBL/GenBank/DDBJ whole genome shotgun (WGS) entry which is preliminary data.</text>
</comment>